<feature type="coiled-coil region" evidence="1">
    <location>
        <begin position="915"/>
        <end position="996"/>
    </location>
</feature>
<evidence type="ECO:0008006" key="5">
    <source>
        <dbReference type="Google" id="ProtNLM"/>
    </source>
</evidence>
<feature type="compositionally biased region" description="Low complexity" evidence="2">
    <location>
        <begin position="196"/>
        <end position="207"/>
    </location>
</feature>
<dbReference type="GO" id="GO:0035735">
    <property type="term" value="P:intraciliary transport involved in cilium assembly"/>
    <property type="evidence" value="ECO:0007669"/>
    <property type="project" value="InterPro"/>
</dbReference>
<proteinExistence type="predicted"/>
<feature type="compositionally biased region" description="Polar residues" evidence="2">
    <location>
        <begin position="213"/>
        <end position="232"/>
    </location>
</feature>
<feature type="region of interest" description="Disordered" evidence="2">
    <location>
        <begin position="87"/>
        <end position="119"/>
    </location>
</feature>
<name>A0A8K0DA86_IGNLU</name>
<dbReference type="InterPro" id="IPR030465">
    <property type="entry name" value="CEP131"/>
</dbReference>
<reference evidence="3" key="1">
    <citation type="submission" date="2019-08" db="EMBL/GenBank/DDBJ databases">
        <title>The genome of the North American firefly Photinus pyralis.</title>
        <authorList>
            <consortium name="Photinus pyralis genome working group"/>
            <person name="Fallon T.R."/>
            <person name="Sander Lower S.E."/>
            <person name="Weng J.-K."/>
        </authorList>
    </citation>
    <scope>NUCLEOTIDE SEQUENCE</scope>
    <source>
        <strain evidence="3">TRF0915ILg1</strain>
        <tissue evidence="3">Whole body</tissue>
    </source>
</reference>
<sequence length="1399" mass="160677">MHTTNGIDENSLRLTGNKIKLTVRPVENQSTASSRSALLGKGYSRPLSAVPLLNLNYDEFDVFPSKKRPLSADFPASKVKDTTYRTNMPLSHNRYESPYIDGETSLESSEETDGNLPSSQLLHNLLSEPIYSWRNGVRSKPIRKTRVFKKSTPKLNRPQFGSSDSNETPSAESDTSSSNESGKVKPFKLQLSDINTTKMKTPTPSSTDRNSERSGSTGKENLSNKIKTPLSNSPMSVTFYETVEVIPDNNQFLDELTTISDESIDVKSIEPESMDEKLTKPRITTTDESKKPTDLNSFENLMCNGQPTDVKPIESGSSPKEENYEIRRKGEIKVDSKENLSTNSKIEGLTYGNNNFCTTDFITCGSKTDNNTQNNVVNKELKDDSNCGSSAMVMVPGLKTKPPIPKKPDTSNSKLNQKNSFQNLNDNIPSGNKSNFEAITLDMLNYNVLTSHCNMKLSLDGDVISVPDVKTKSDVESEHNLLKESANLHSIKSSLNNIEVNQSSTTTLSSDTDAIDLKFTNWYQEEQKASNEILESEFNTDLSLHKLKLENQRINENINKKDLLEKSQHENINKEILNRQLSSESKHLQVPKAVNFHDDNALDTQKRNQNRCKKNANTKNFIKENIIKLSTIPKRCPNSSTNNNLEISKGKGFIPTPMKSFRDYKEPDEKHDIESWMSSNTEECTSEVNEEPINENPITKSAPYLEVLNEIDELQECCEELSEEDIPQDKECEANEESDANTYDDIVSILQVLEEQDKKSHMKMESLKEIISNEIIAIESENNRLSTVHSIRSPVNKTERLSPKVLKEDFSNKKNFMNTCCSDCNRSSPSKSREREQPSRSSLNSSTNLTDIFSYLDEVDRNCTKSLACAKEKLQSTTQILENNIKLDTIPKLEELLAYTNVELAHQIIDLSLRLKDKSSSIALLQKELSSLRNQITKLTKDTNEIVKQRLKSQKEDYENVVKRHQKFIDQLIADKKTLNQQCEGLLHEMKVLEDRFNSNLKAAEHKHKVELQKVKEMHTAGEKIRRERWIDTKTQKIKELTVKGLEPELDKMAARHQQELNDLRALHKREIEDLELRSARKMQQQCESLREQLTAEREKAIAHEREVLRQRYEQLVASEEQNYQEQRRRLLTEHANRISECEERENAAVVERDRAIKQTQNDFEDKLQAAIRRHNTELNVLKEKTELEMEAFRNNYKKQAAAQIAEKEMQIREKCRKERDREIEAVIERLEMESNENKLQIEQSTENRIKRLKEKYEKEIKDLEVSESEATTKYSDTKAKLIEAEDAVIHLKATVKQMEIQLHDTKELTEKLSSERNKIKEVVRVEMKQEIQALEKEVQDLRNEKDKELQQVYSRVKIAVARKDETISELTRDNTALQEKCAYLENMLEQQRKEYLIK</sequence>
<feature type="region of interest" description="Disordered" evidence="2">
    <location>
        <begin position="394"/>
        <end position="429"/>
    </location>
</feature>
<evidence type="ECO:0000256" key="1">
    <source>
        <dbReference type="SAM" id="Coils"/>
    </source>
</evidence>
<dbReference type="OrthoDB" id="197735at2759"/>
<dbReference type="PANTHER" id="PTHR31540:SF1">
    <property type="entry name" value="CENTROSOMAL PROTEIN OF 131 KDA"/>
    <property type="match status" value="1"/>
</dbReference>
<keyword evidence="4" id="KW-1185">Reference proteome</keyword>
<keyword evidence="1" id="KW-0175">Coiled coil</keyword>
<feature type="coiled-coil region" evidence="1">
    <location>
        <begin position="1165"/>
        <end position="1395"/>
    </location>
</feature>
<dbReference type="GO" id="GO:0010824">
    <property type="term" value="P:regulation of centrosome duplication"/>
    <property type="evidence" value="ECO:0007669"/>
    <property type="project" value="TreeGrafter"/>
</dbReference>
<accession>A0A8K0DA86</accession>
<evidence type="ECO:0000313" key="3">
    <source>
        <dbReference type="EMBL" id="KAF2902348.1"/>
    </source>
</evidence>
<evidence type="ECO:0000256" key="2">
    <source>
        <dbReference type="SAM" id="MobiDB-lite"/>
    </source>
</evidence>
<feature type="compositionally biased region" description="Polar residues" evidence="2">
    <location>
        <begin position="410"/>
        <end position="429"/>
    </location>
</feature>
<organism evidence="3 4">
    <name type="scientific">Ignelater luminosus</name>
    <name type="common">Cucubano</name>
    <name type="synonym">Pyrophorus luminosus</name>
    <dbReference type="NCBI Taxonomy" id="2038154"/>
    <lineage>
        <taxon>Eukaryota</taxon>
        <taxon>Metazoa</taxon>
        <taxon>Ecdysozoa</taxon>
        <taxon>Arthropoda</taxon>
        <taxon>Hexapoda</taxon>
        <taxon>Insecta</taxon>
        <taxon>Pterygota</taxon>
        <taxon>Neoptera</taxon>
        <taxon>Endopterygota</taxon>
        <taxon>Coleoptera</taxon>
        <taxon>Polyphaga</taxon>
        <taxon>Elateriformia</taxon>
        <taxon>Elateroidea</taxon>
        <taxon>Elateridae</taxon>
        <taxon>Agrypninae</taxon>
        <taxon>Pyrophorini</taxon>
        <taxon>Ignelater</taxon>
    </lineage>
</organism>
<feature type="compositionally biased region" description="Low complexity" evidence="2">
    <location>
        <begin position="167"/>
        <end position="181"/>
    </location>
</feature>
<feature type="coiled-coil region" evidence="1">
    <location>
        <begin position="1054"/>
        <end position="1130"/>
    </location>
</feature>
<feature type="region of interest" description="Disordered" evidence="2">
    <location>
        <begin position="825"/>
        <end position="845"/>
    </location>
</feature>
<dbReference type="PANTHER" id="PTHR31540">
    <property type="entry name" value="CENTROSOMAL PROTEIN OF 131 KDA"/>
    <property type="match status" value="1"/>
</dbReference>
<feature type="region of interest" description="Disordered" evidence="2">
    <location>
        <begin position="144"/>
        <end position="232"/>
    </location>
</feature>
<dbReference type="Proteomes" id="UP000801492">
    <property type="component" value="Unassembled WGS sequence"/>
</dbReference>
<protein>
    <recommendedName>
        <fullName evidence="5">Centrosomal protein of 131 kDa</fullName>
    </recommendedName>
</protein>
<dbReference type="GO" id="GO:0005929">
    <property type="term" value="C:cilium"/>
    <property type="evidence" value="ECO:0007669"/>
    <property type="project" value="GOC"/>
</dbReference>
<dbReference type="EMBL" id="VTPC01001328">
    <property type="protein sequence ID" value="KAF2902348.1"/>
    <property type="molecule type" value="Genomic_DNA"/>
</dbReference>
<comment type="caution">
    <text evidence="3">The sequence shown here is derived from an EMBL/GenBank/DDBJ whole genome shotgun (WGS) entry which is preliminary data.</text>
</comment>
<evidence type="ECO:0000313" key="4">
    <source>
        <dbReference type="Proteomes" id="UP000801492"/>
    </source>
</evidence>
<gene>
    <name evidence="3" type="ORF">ILUMI_03839</name>
</gene>
<dbReference type="GO" id="GO:0034451">
    <property type="term" value="C:centriolar satellite"/>
    <property type="evidence" value="ECO:0007669"/>
    <property type="project" value="TreeGrafter"/>
</dbReference>